<dbReference type="PROSITE" id="PS50801">
    <property type="entry name" value="STAS"/>
    <property type="match status" value="1"/>
</dbReference>
<evidence type="ECO:0000313" key="8">
    <source>
        <dbReference type="EMBL" id="KPU45349.1"/>
    </source>
</evidence>
<keyword evidence="5" id="KW-0749">Sporulation</keyword>
<keyword evidence="9" id="KW-1185">Reference proteome</keyword>
<comment type="caution">
    <text evidence="8">The sequence shown here is derived from an EMBL/GenBank/DDBJ whole genome shotgun (WGS) entry which is preliminary data.</text>
</comment>
<evidence type="ECO:0000256" key="1">
    <source>
        <dbReference type="ARBA" id="ARBA00001976"/>
    </source>
</evidence>
<dbReference type="OrthoDB" id="9796601at2"/>
<sequence>MRLNLKTINKTLVITVFGDIDHHSSDEMRERIDRFIDNHSIRNIIFDFTNVNFMDSAGIGVIIGRYRKVSDMDGKVAIVNSRLHVKKLLEISGVHKIVGMYEEMDTAITEM</sequence>
<evidence type="ECO:0000259" key="7">
    <source>
        <dbReference type="PROSITE" id="PS50801"/>
    </source>
</evidence>
<dbReference type="GO" id="GO:0030435">
    <property type="term" value="P:sporulation resulting in formation of a cellular spore"/>
    <property type="evidence" value="ECO:0007669"/>
    <property type="project" value="UniProtKB-KW"/>
</dbReference>
<dbReference type="RefSeq" id="WP_054874149.1">
    <property type="nucleotide sequence ID" value="NZ_LKET01000024.1"/>
</dbReference>
<reference evidence="8 9" key="1">
    <citation type="submission" date="2015-09" db="EMBL/GenBank/DDBJ databases">
        <title>Genome sequence of Oxobacter pfennigii DSM 3222.</title>
        <authorList>
            <person name="Poehlein A."/>
            <person name="Bengelsdorf F.R."/>
            <person name="Schiel-Bengelsdorf B."/>
            <person name="Duerre P."/>
            <person name="Daniel R."/>
        </authorList>
    </citation>
    <scope>NUCLEOTIDE SEQUENCE [LARGE SCALE GENOMIC DNA]</scope>
    <source>
        <strain evidence="8 9">DSM 3222</strain>
    </source>
</reference>
<dbReference type="Gene3D" id="3.30.750.24">
    <property type="entry name" value="STAS domain"/>
    <property type="match status" value="1"/>
</dbReference>
<accession>A0A0P8YZN7</accession>
<dbReference type="GO" id="GO:0045152">
    <property type="term" value="F:antisigma factor binding"/>
    <property type="evidence" value="ECO:0007669"/>
    <property type="project" value="InterPro"/>
</dbReference>
<feature type="domain" description="STAS" evidence="7">
    <location>
        <begin position="1"/>
        <end position="111"/>
    </location>
</feature>
<keyword evidence="4" id="KW-0597">Phosphoprotein</keyword>
<protein>
    <recommendedName>
        <fullName evidence="3 6">Anti-sigma F factor antagonist</fullName>
    </recommendedName>
    <alternativeName>
        <fullName evidence="6">Stage II sporulation protein</fullName>
    </alternativeName>
</protein>
<comment type="similarity">
    <text evidence="2 6">Belongs to the anti-sigma-factor antagonist family.</text>
</comment>
<dbReference type="NCBIfam" id="TIGR02886">
    <property type="entry name" value="spore_II_AA"/>
    <property type="match status" value="1"/>
</dbReference>
<dbReference type="InterPro" id="IPR036513">
    <property type="entry name" value="STAS_dom_sf"/>
</dbReference>
<evidence type="ECO:0000256" key="5">
    <source>
        <dbReference type="ARBA" id="ARBA00022969"/>
    </source>
</evidence>
<dbReference type="InterPro" id="IPR003658">
    <property type="entry name" value="Anti-sigma_ant"/>
</dbReference>
<dbReference type="CDD" id="cd07043">
    <property type="entry name" value="STAS_anti-anti-sigma_factors"/>
    <property type="match status" value="1"/>
</dbReference>
<dbReference type="PATRIC" id="fig|36849.3.peg.1116"/>
<proteinExistence type="inferred from homology"/>
<dbReference type="PANTHER" id="PTHR33495">
    <property type="entry name" value="ANTI-SIGMA FACTOR ANTAGONIST TM_1081-RELATED-RELATED"/>
    <property type="match status" value="1"/>
</dbReference>
<comment type="function">
    <text evidence="1">In the phosphorylated form it could act as an anti-anti-sigma factor that counteracts SpoIIAB and thus releases sigma f from inhibition.</text>
</comment>
<dbReference type="AlphaFoldDB" id="A0A0P8YZN7"/>
<evidence type="ECO:0000256" key="6">
    <source>
        <dbReference type="RuleBase" id="RU003749"/>
    </source>
</evidence>
<dbReference type="Proteomes" id="UP000050326">
    <property type="component" value="Unassembled WGS sequence"/>
</dbReference>
<evidence type="ECO:0000256" key="2">
    <source>
        <dbReference type="ARBA" id="ARBA00009013"/>
    </source>
</evidence>
<evidence type="ECO:0000256" key="4">
    <source>
        <dbReference type="ARBA" id="ARBA00022553"/>
    </source>
</evidence>
<organism evidence="8 9">
    <name type="scientific">Oxobacter pfennigii</name>
    <dbReference type="NCBI Taxonomy" id="36849"/>
    <lineage>
        <taxon>Bacteria</taxon>
        <taxon>Bacillati</taxon>
        <taxon>Bacillota</taxon>
        <taxon>Clostridia</taxon>
        <taxon>Eubacteriales</taxon>
        <taxon>Clostridiaceae</taxon>
        <taxon>Oxobacter</taxon>
    </lineage>
</organism>
<dbReference type="GO" id="GO:0043856">
    <property type="term" value="F:anti-sigma factor antagonist activity"/>
    <property type="evidence" value="ECO:0007669"/>
    <property type="project" value="InterPro"/>
</dbReference>
<dbReference type="InterPro" id="IPR014237">
    <property type="entry name" value="Anti-sigma_F_ant"/>
</dbReference>
<dbReference type="InterPro" id="IPR002645">
    <property type="entry name" value="STAS_dom"/>
</dbReference>
<name>A0A0P8YZN7_9CLOT</name>
<evidence type="ECO:0000256" key="3">
    <source>
        <dbReference type="ARBA" id="ARBA00020784"/>
    </source>
</evidence>
<dbReference type="SUPFAM" id="SSF52091">
    <property type="entry name" value="SpoIIaa-like"/>
    <property type="match status" value="1"/>
</dbReference>
<dbReference type="EMBL" id="LKET01000024">
    <property type="protein sequence ID" value="KPU45349.1"/>
    <property type="molecule type" value="Genomic_DNA"/>
</dbReference>
<gene>
    <name evidence="8" type="primary">spoIIAA</name>
    <name evidence="8" type="ORF">OXPF_10440</name>
</gene>
<dbReference type="STRING" id="36849.OXPF_10440"/>
<evidence type="ECO:0000313" key="9">
    <source>
        <dbReference type="Proteomes" id="UP000050326"/>
    </source>
</evidence>
<dbReference type="PANTHER" id="PTHR33495:SF2">
    <property type="entry name" value="ANTI-SIGMA FACTOR ANTAGONIST TM_1081-RELATED"/>
    <property type="match status" value="1"/>
</dbReference>
<dbReference type="Pfam" id="PF01740">
    <property type="entry name" value="STAS"/>
    <property type="match status" value="1"/>
</dbReference>
<dbReference type="NCBIfam" id="TIGR00377">
    <property type="entry name" value="ant_ant_sig"/>
    <property type="match status" value="1"/>
</dbReference>